<dbReference type="GeneID" id="37030223"/>
<reference evidence="3 4" key="1">
    <citation type="journal article" date="2018" name="Mol. Biol. Evol.">
        <title>Broad Genomic Sampling Reveals a Smut Pathogenic Ancestry of the Fungal Clade Ustilaginomycotina.</title>
        <authorList>
            <person name="Kijpornyongpan T."/>
            <person name="Mondo S.J."/>
            <person name="Barry K."/>
            <person name="Sandor L."/>
            <person name="Lee J."/>
            <person name="Lipzen A."/>
            <person name="Pangilinan J."/>
            <person name="LaButti K."/>
            <person name="Hainaut M."/>
            <person name="Henrissat B."/>
            <person name="Grigoriev I.V."/>
            <person name="Spatafora J.W."/>
            <person name="Aime M.C."/>
        </authorList>
    </citation>
    <scope>NUCLEOTIDE SEQUENCE [LARGE SCALE GENOMIC DNA]</scope>
    <source>
        <strain evidence="3 4">MCA 5214</strain>
    </source>
</reference>
<dbReference type="GO" id="GO:0006396">
    <property type="term" value="P:RNA processing"/>
    <property type="evidence" value="ECO:0007669"/>
    <property type="project" value="InterPro"/>
</dbReference>
<evidence type="ECO:0000256" key="1">
    <source>
        <dbReference type="SAM" id="MobiDB-lite"/>
    </source>
</evidence>
<dbReference type="GO" id="GO:0004525">
    <property type="term" value="F:ribonuclease III activity"/>
    <property type="evidence" value="ECO:0007669"/>
    <property type="project" value="InterPro"/>
</dbReference>
<keyword evidence="4" id="KW-1185">Reference proteome</keyword>
<feature type="domain" description="RNase III" evidence="2">
    <location>
        <begin position="248"/>
        <end position="363"/>
    </location>
</feature>
<feature type="compositionally biased region" description="Low complexity" evidence="1">
    <location>
        <begin position="31"/>
        <end position="49"/>
    </location>
</feature>
<dbReference type="Gene3D" id="1.10.1520.10">
    <property type="entry name" value="Ribonuclease III domain"/>
    <property type="match status" value="1"/>
</dbReference>
<dbReference type="Proteomes" id="UP000245884">
    <property type="component" value="Unassembled WGS sequence"/>
</dbReference>
<evidence type="ECO:0000313" key="3">
    <source>
        <dbReference type="EMBL" id="PWN25909.1"/>
    </source>
</evidence>
<dbReference type="RefSeq" id="XP_025360521.1">
    <property type="nucleotide sequence ID" value="XM_025508400.1"/>
</dbReference>
<dbReference type="InterPro" id="IPR000999">
    <property type="entry name" value="RNase_III_dom"/>
</dbReference>
<dbReference type="AlphaFoldDB" id="A0A316UKZ6"/>
<dbReference type="SMART" id="SM00535">
    <property type="entry name" value="RIBOc"/>
    <property type="match status" value="1"/>
</dbReference>
<dbReference type="EMBL" id="KZ819673">
    <property type="protein sequence ID" value="PWN25909.1"/>
    <property type="molecule type" value="Genomic_DNA"/>
</dbReference>
<dbReference type="Pfam" id="PF00636">
    <property type="entry name" value="Ribonuclease_3"/>
    <property type="match status" value="1"/>
</dbReference>
<dbReference type="CDD" id="cd00593">
    <property type="entry name" value="RIBOc"/>
    <property type="match status" value="1"/>
</dbReference>
<name>A0A316UKZ6_9BASI</name>
<evidence type="ECO:0000259" key="2">
    <source>
        <dbReference type="PROSITE" id="PS50142"/>
    </source>
</evidence>
<feature type="region of interest" description="Disordered" evidence="1">
    <location>
        <begin position="31"/>
        <end position="75"/>
    </location>
</feature>
<feature type="compositionally biased region" description="Acidic residues" evidence="1">
    <location>
        <begin position="115"/>
        <end position="126"/>
    </location>
</feature>
<proteinExistence type="predicted"/>
<dbReference type="SUPFAM" id="SSF69065">
    <property type="entry name" value="RNase III domain-like"/>
    <property type="match status" value="1"/>
</dbReference>
<dbReference type="InterPro" id="IPR036389">
    <property type="entry name" value="RNase_III_sf"/>
</dbReference>
<feature type="region of interest" description="Disordered" evidence="1">
    <location>
        <begin position="106"/>
        <end position="127"/>
    </location>
</feature>
<organism evidence="3 4">
    <name type="scientific">Jaminaea rosea</name>
    <dbReference type="NCBI Taxonomy" id="1569628"/>
    <lineage>
        <taxon>Eukaryota</taxon>
        <taxon>Fungi</taxon>
        <taxon>Dikarya</taxon>
        <taxon>Basidiomycota</taxon>
        <taxon>Ustilaginomycotina</taxon>
        <taxon>Exobasidiomycetes</taxon>
        <taxon>Microstromatales</taxon>
        <taxon>Microstromatales incertae sedis</taxon>
        <taxon>Jaminaea</taxon>
    </lineage>
</organism>
<protein>
    <recommendedName>
        <fullName evidence="2">RNase III domain-containing protein</fullName>
    </recommendedName>
</protein>
<sequence length="466" mass="52110">MIAALRAGQRNLVGVDRSALIVCCRTLSTKPQQQQQQQQQQPSSSSSSSTPPPPSSSSSAQRLRPKTSRRITASRRRFHDALEELDRWRRKQGILGYMSSLLSGTYRSTRPSSEAIEDQDESESTDFFDSAKGGLDHWTFAHLPLHFPTDASWPPKLPGIVEKYPNTPGAPTWNRPAIAKVAFTSPTYRSPRDLAALALEVHRYALPPRIHEEVVERGITRITWRSALGLRGSESPEELLWAAEKNVRLEYLGDAIAREIAVRLVFSFFPDLASGGLNTLASHLTTNDTFGYLYDLAGIEAMRVRLAEELLQEAVDREVKSIQLESDPAKAQHQVDTNLATLESSAKADRFEAYLAYIRIAHGASVAEEWFASLVQPWIDRIANRETWPSEKSLTAAGLLRRKIQENKLAKEATERQKKLDEEAAARQKRKEARYASFGQLATAGRSLLKRLMDRDRPPQGGSGKK</sequence>
<dbReference type="OrthoDB" id="2392202at2759"/>
<evidence type="ECO:0000313" key="4">
    <source>
        <dbReference type="Proteomes" id="UP000245884"/>
    </source>
</evidence>
<accession>A0A316UKZ6</accession>
<dbReference type="PROSITE" id="PS50142">
    <property type="entry name" value="RNASE_3_2"/>
    <property type="match status" value="1"/>
</dbReference>
<feature type="compositionally biased region" description="Basic residues" evidence="1">
    <location>
        <begin position="63"/>
        <end position="75"/>
    </location>
</feature>
<gene>
    <name evidence="3" type="ORF">BDZ90DRAFT_261693</name>
</gene>
<dbReference type="STRING" id="1569628.A0A316UKZ6"/>